<feature type="transmembrane region" description="Helical" evidence="3">
    <location>
        <begin position="152"/>
        <end position="170"/>
    </location>
</feature>
<dbReference type="OrthoDB" id="9807950at2"/>
<organism evidence="4 5">
    <name type="scientific">Thalassobius vesicularis</name>
    <dbReference type="NCBI Taxonomy" id="1294297"/>
    <lineage>
        <taxon>Bacteria</taxon>
        <taxon>Pseudomonadati</taxon>
        <taxon>Pseudomonadota</taxon>
        <taxon>Alphaproteobacteria</taxon>
        <taxon>Rhodobacterales</taxon>
        <taxon>Roseobacteraceae</taxon>
        <taxon>Thalassovita</taxon>
    </lineage>
</organism>
<feature type="region of interest" description="Disordered" evidence="2">
    <location>
        <begin position="1"/>
        <end position="23"/>
    </location>
</feature>
<keyword evidence="4" id="KW-0969">Cilium</keyword>
<evidence type="ECO:0000313" key="5">
    <source>
        <dbReference type="Proteomes" id="UP000306113"/>
    </source>
</evidence>
<proteinExistence type="inferred from homology"/>
<dbReference type="Gene3D" id="3.40.1690.10">
    <property type="entry name" value="secretion proteins EscU"/>
    <property type="match status" value="1"/>
</dbReference>
<dbReference type="PANTHER" id="PTHR30531:SF12">
    <property type="entry name" value="FLAGELLAR BIOSYNTHETIC PROTEIN FLHB"/>
    <property type="match status" value="1"/>
</dbReference>
<keyword evidence="3" id="KW-0472">Membrane</keyword>
<feature type="compositionally biased region" description="Basic and acidic residues" evidence="2">
    <location>
        <begin position="8"/>
        <end position="23"/>
    </location>
</feature>
<feature type="transmembrane region" description="Helical" evidence="3">
    <location>
        <begin position="182"/>
        <end position="213"/>
    </location>
</feature>
<dbReference type="PANTHER" id="PTHR30531">
    <property type="entry name" value="FLAGELLAR BIOSYNTHETIC PROTEIN FLHB"/>
    <property type="match status" value="1"/>
</dbReference>
<dbReference type="SUPFAM" id="SSF160544">
    <property type="entry name" value="EscU C-terminal domain-like"/>
    <property type="match status" value="1"/>
</dbReference>
<name>A0A4S3M9B2_9RHOB</name>
<dbReference type="InterPro" id="IPR006135">
    <property type="entry name" value="T3SS_substrate_exporter"/>
</dbReference>
<feature type="transmembrane region" description="Helical" evidence="3">
    <location>
        <begin position="33"/>
        <end position="53"/>
    </location>
</feature>
<comment type="caution">
    <text evidence="4">The sequence shown here is derived from an EMBL/GenBank/DDBJ whole genome shotgun (WGS) entry which is preliminary data.</text>
</comment>
<evidence type="ECO:0000256" key="3">
    <source>
        <dbReference type="SAM" id="Phobius"/>
    </source>
</evidence>
<keyword evidence="3" id="KW-0812">Transmembrane</keyword>
<dbReference type="AlphaFoldDB" id="A0A4S3M9B2"/>
<evidence type="ECO:0000256" key="1">
    <source>
        <dbReference type="ARBA" id="ARBA00010690"/>
    </source>
</evidence>
<dbReference type="Pfam" id="PF01312">
    <property type="entry name" value="Bac_export_2"/>
    <property type="match status" value="1"/>
</dbReference>
<reference evidence="4 5" key="1">
    <citation type="submission" date="2019-04" db="EMBL/GenBank/DDBJ databases">
        <title>Draft genome sequence of Youngimonas vesicularis.</title>
        <authorList>
            <person name="Hameed A."/>
        </authorList>
    </citation>
    <scope>NUCLEOTIDE SEQUENCE [LARGE SCALE GENOMIC DNA]</scope>
    <source>
        <strain evidence="4 5">CC-AMW-E</strain>
    </source>
</reference>
<feature type="transmembrane region" description="Helical" evidence="3">
    <location>
        <begin position="95"/>
        <end position="117"/>
    </location>
</feature>
<dbReference type="RefSeq" id="WP_136339021.1">
    <property type="nucleotide sequence ID" value="NZ_SSMD01000004.1"/>
</dbReference>
<dbReference type="EMBL" id="SSMD01000004">
    <property type="protein sequence ID" value="THD73809.1"/>
    <property type="molecule type" value="Genomic_DNA"/>
</dbReference>
<dbReference type="GO" id="GO:0009306">
    <property type="term" value="P:protein secretion"/>
    <property type="evidence" value="ECO:0007669"/>
    <property type="project" value="InterPro"/>
</dbReference>
<comment type="similarity">
    <text evidence="1">Belongs to the type III secretion exporter family.</text>
</comment>
<keyword evidence="4" id="KW-0966">Cell projection</keyword>
<protein>
    <submittedName>
        <fullName evidence="4">Flagellar biosynthesis protein FlhB</fullName>
    </submittedName>
</protein>
<feature type="region of interest" description="Disordered" evidence="2">
    <location>
        <begin position="226"/>
        <end position="247"/>
    </location>
</feature>
<evidence type="ECO:0000256" key="2">
    <source>
        <dbReference type="SAM" id="MobiDB-lite"/>
    </source>
</evidence>
<gene>
    <name evidence="4" type="ORF">E7681_09340</name>
</gene>
<feature type="compositionally biased region" description="Basic and acidic residues" evidence="2">
    <location>
        <begin position="226"/>
        <end position="242"/>
    </location>
</feature>
<keyword evidence="4" id="KW-0282">Flagellum</keyword>
<dbReference type="GO" id="GO:0005886">
    <property type="term" value="C:plasma membrane"/>
    <property type="evidence" value="ECO:0007669"/>
    <property type="project" value="TreeGrafter"/>
</dbReference>
<dbReference type="Proteomes" id="UP000306113">
    <property type="component" value="Unassembled WGS sequence"/>
</dbReference>
<evidence type="ECO:0000313" key="4">
    <source>
        <dbReference type="EMBL" id="THD73809.1"/>
    </source>
</evidence>
<dbReference type="InterPro" id="IPR029025">
    <property type="entry name" value="T3SS_substrate_exporter_C"/>
</dbReference>
<sequence>MSSEDDSDKSFEPTQRKLDEARKKGEIARSNDIIAASSLAGLLLALAVFGQSASMGLGGSLAAILARADSISTDLFAGGSGTLTGQLLAEVGLHIGAWFAFPVLAASIAIFLQRAFLFTPQKLMPKLQRISLVSNAKQKFGPAGLFDFGKNFLKLVVFSTVLGIFIYSSFPLLALSPGREPALTIVFLGSISLRFLAVVVVVMFVFGAVDYLWQRHRHLQKNRMSMKEMRDEHKEAEGDPHIKNQRRQRAQQVASRNIVTEVKSADVVIVNPTHYAVALKWDRTAKEAPRCVAKGVDEIAYQIRQIARENGVPIHSDPPTARALYASTDVNAQIREEHFRAVAVAIRFAEKMRKKASSFR</sequence>
<accession>A0A4S3M9B2</accession>
<keyword evidence="3" id="KW-1133">Transmembrane helix</keyword>
<keyword evidence="5" id="KW-1185">Reference proteome</keyword>
<dbReference type="PRINTS" id="PR00950">
    <property type="entry name" value="TYPE3IMSPROT"/>
</dbReference>